<gene>
    <name evidence="1" type="ORF">BCV71DRAFT_236727</name>
</gene>
<accession>A0A1X0RWB7</accession>
<evidence type="ECO:0000313" key="2">
    <source>
        <dbReference type="Proteomes" id="UP000242381"/>
    </source>
</evidence>
<proteinExistence type="predicted"/>
<sequence>MDPIISGNIVNDHGNEENIRVNKSILRRLKSHLHQDDISSFTVIGLDIIGENAFTYFIRPYEGIITAVKTTDEPLFIPIDEDDFQEYIFSTSLDQLLSYQQHVVTLPKSEQSIKEIQETESYK</sequence>
<dbReference type="OMA" id="AHDENVF"/>
<evidence type="ECO:0000313" key="1">
    <source>
        <dbReference type="EMBL" id="ORE16363.1"/>
    </source>
</evidence>
<reference evidence="1 2" key="1">
    <citation type="journal article" date="2016" name="Proc. Natl. Acad. Sci. U.S.A.">
        <title>Lipid metabolic changes in an early divergent fungus govern the establishment of a mutualistic symbiosis with endobacteria.</title>
        <authorList>
            <person name="Lastovetsky O.A."/>
            <person name="Gaspar M.L."/>
            <person name="Mondo S.J."/>
            <person name="LaButti K.M."/>
            <person name="Sandor L."/>
            <person name="Grigoriev I.V."/>
            <person name="Henry S.A."/>
            <person name="Pawlowska T.E."/>
        </authorList>
    </citation>
    <scope>NUCLEOTIDE SEQUENCE [LARGE SCALE GENOMIC DNA]</scope>
    <source>
        <strain evidence="1 2">ATCC 11559</strain>
    </source>
</reference>
<dbReference type="Proteomes" id="UP000242381">
    <property type="component" value="Unassembled WGS sequence"/>
</dbReference>
<name>A0A1X0RWB7_RHIZD</name>
<dbReference type="AlphaFoldDB" id="A0A1X0RWB7"/>
<dbReference type="EMBL" id="KV921388">
    <property type="protein sequence ID" value="ORE16363.1"/>
    <property type="molecule type" value="Genomic_DNA"/>
</dbReference>
<protein>
    <submittedName>
        <fullName evidence="1">Uncharacterized protein</fullName>
    </submittedName>
</protein>
<organism evidence="1 2">
    <name type="scientific">Rhizopus microsporus</name>
    <dbReference type="NCBI Taxonomy" id="58291"/>
    <lineage>
        <taxon>Eukaryota</taxon>
        <taxon>Fungi</taxon>
        <taxon>Fungi incertae sedis</taxon>
        <taxon>Mucoromycota</taxon>
        <taxon>Mucoromycotina</taxon>
        <taxon>Mucoromycetes</taxon>
        <taxon>Mucorales</taxon>
        <taxon>Mucorineae</taxon>
        <taxon>Rhizopodaceae</taxon>
        <taxon>Rhizopus</taxon>
    </lineage>
</organism>